<evidence type="ECO:0000313" key="1">
    <source>
        <dbReference type="EMBL" id="AUW41017.1"/>
    </source>
</evidence>
<dbReference type="Proteomes" id="UP000238523">
    <property type="component" value="Chromosome"/>
</dbReference>
<gene>
    <name evidence="1" type="ORF">CUJ84_Chr000610</name>
</gene>
<proteinExistence type="predicted"/>
<dbReference type="EMBL" id="CP025012">
    <property type="protein sequence ID" value="AUW41017.1"/>
    <property type="molecule type" value="Genomic_DNA"/>
</dbReference>
<protein>
    <submittedName>
        <fullName evidence="1">Uncharacterized protein</fullName>
    </submittedName>
</protein>
<accession>A0A2K9YYI9</accession>
<sequence length="83" mass="9364">MLLTRSQHVYFSSGRRVVLFGALAQAVENRTGMQLPIPVARRHEKFEDIKAAHIAGRRPDDRLCDRHFPADPLLGRCDLQGAL</sequence>
<dbReference type="AlphaFoldDB" id="A0A2K9YYI9"/>
<organism evidence="1 2">
    <name type="scientific">Rhizobium leguminosarum</name>
    <dbReference type="NCBI Taxonomy" id="384"/>
    <lineage>
        <taxon>Bacteria</taxon>
        <taxon>Pseudomonadati</taxon>
        <taxon>Pseudomonadota</taxon>
        <taxon>Alphaproteobacteria</taxon>
        <taxon>Hyphomicrobiales</taxon>
        <taxon>Rhizobiaceae</taxon>
        <taxon>Rhizobium/Agrobacterium group</taxon>
        <taxon>Rhizobium</taxon>
    </lineage>
</organism>
<name>A0A2K9YYI9_RHILE</name>
<reference evidence="1 2" key="1">
    <citation type="submission" date="2017-11" db="EMBL/GenBank/DDBJ databases">
        <title>Complete genome of Rhizobium leguminosarum Norway, an ineffective micro-symbiont.</title>
        <authorList>
            <person name="Hoffrichter A."/>
            <person name="Liang J."/>
            <person name="Brachmann A."/>
            <person name="Marin M."/>
        </authorList>
    </citation>
    <scope>NUCLEOTIDE SEQUENCE [LARGE SCALE GENOMIC DNA]</scope>
    <source>
        <strain evidence="1 2">Norway</strain>
    </source>
</reference>
<evidence type="ECO:0000313" key="2">
    <source>
        <dbReference type="Proteomes" id="UP000238523"/>
    </source>
</evidence>